<comment type="caution">
    <text evidence="1">The sequence shown here is derived from an EMBL/GenBank/DDBJ whole genome shotgun (WGS) entry which is preliminary data.</text>
</comment>
<evidence type="ECO:0000313" key="1">
    <source>
        <dbReference type="EMBL" id="KKL95992.1"/>
    </source>
</evidence>
<gene>
    <name evidence="1" type="ORF">LCGC14_1848920</name>
</gene>
<protein>
    <submittedName>
        <fullName evidence="1">Uncharacterized protein</fullName>
    </submittedName>
</protein>
<organism evidence="1">
    <name type="scientific">marine sediment metagenome</name>
    <dbReference type="NCBI Taxonomy" id="412755"/>
    <lineage>
        <taxon>unclassified sequences</taxon>
        <taxon>metagenomes</taxon>
        <taxon>ecological metagenomes</taxon>
    </lineage>
</organism>
<dbReference type="AlphaFoldDB" id="A0A0F9JA69"/>
<reference evidence="1" key="1">
    <citation type="journal article" date="2015" name="Nature">
        <title>Complex archaea that bridge the gap between prokaryotes and eukaryotes.</title>
        <authorList>
            <person name="Spang A."/>
            <person name="Saw J.H."/>
            <person name="Jorgensen S.L."/>
            <person name="Zaremba-Niedzwiedzka K."/>
            <person name="Martijn J."/>
            <person name="Lind A.E."/>
            <person name="van Eijk R."/>
            <person name="Schleper C."/>
            <person name="Guy L."/>
            <person name="Ettema T.J."/>
        </authorList>
    </citation>
    <scope>NUCLEOTIDE SEQUENCE</scope>
</reference>
<name>A0A0F9JA69_9ZZZZ</name>
<sequence>MNDRAPYWPEGTGICVIDGEAWDTRLKEIEPGVQVARPVCLGKVEDVLSADMIKYGQTRKGGK</sequence>
<dbReference type="EMBL" id="LAZR01018546">
    <property type="protein sequence ID" value="KKL95992.1"/>
    <property type="molecule type" value="Genomic_DNA"/>
</dbReference>
<proteinExistence type="predicted"/>
<accession>A0A0F9JA69</accession>